<name>A0A370IBZ3_9NOCA</name>
<sequence>MVKSIAYLTFGGEFDPEQFQRLVAELGGVRDAHGWDAVLQRGSSVVWIDILPVAPERRNEFVEVERLLGVVPHHQALLHCSSSAESEWLAAEIVVAAAANWNSILRGFDAQPITMAELDKRIERRTRSLFR</sequence>
<accession>A0A370IBZ3</accession>
<comment type="caution">
    <text evidence="1">The sequence shown here is derived from an EMBL/GenBank/DDBJ whole genome shotgun (WGS) entry which is preliminary data.</text>
</comment>
<proteinExistence type="predicted"/>
<keyword evidence="2" id="KW-1185">Reference proteome</keyword>
<dbReference type="EMBL" id="QQBC01000002">
    <property type="protein sequence ID" value="RDI68248.1"/>
    <property type="molecule type" value="Genomic_DNA"/>
</dbReference>
<organism evidence="1 2">
    <name type="scientific">Nocardia pseudobrasiliensis</name>
    <dbReference type="NCBI Taxonomy" id="45979"/>
    <lineage>
        <taxon>Bacteria</taxon>
        <taxon>Bacillati</taxon>
        <taxon>Actinomycetota</taxon>
        <taxon>Actinomycetes</taxon>
        <taxon>Mycobacteriales</taxon>
        <taxon>Nocardiaceae</taxon>
        <taxon>Nocardia</taxon>
    </lineage>
</organism>
<reference evidence="1 2" key="1">
    <citation type="submission" date="2018-07" db="EMBL/GenBank/DDBJ databases">
        <title>Genomic Encyclopedia of Type Strains, Phase IV (KMG-IV): sequencing the most valuable type-strain genomes for metagenomic binning, comparative biology and taxonomic classification.</title>
        <authorList>
            <person name="Goeker M."/>
        </authorList>
    </citation>
    <scope>NUCLEOTIDE SEQUENCE [LARGE SCALE GENOMIC DNA]</scope>
    <source>
        <strain evidence="1 2">DSM 44290</strain>
    </source>
</reference>
<protein>
    <submittedName>
        <fullName evidence="1">Uncharacterized protein</fullName>
    </submittedName>
</protein>
<dbReference type="AlphaFoldDB" id="A0A370IBZ3"/>
<dbReference type="Proteomes" id="UP000254869">
    <property type="component" value="Unassembled WGS sequence"/>
</dbReference>
<gene>
    <name evidence="1" type="ORF">DFR76_102649</name>
</gene>
<evidence type="ECO:0000313" key="2">
    <source>
        <dbReference type="Proteomes" id="UP000254869"/>
    </source>
</evidence>
<evidence type="ECO:0000313" key="1">
    <source>
        <dbReference type="EMBL" id="RDI68248.1"/>
    </source>
</evidence>
<dbReference type="RefSeq" id="WP_147287865.1">
    <property type="nucleotide sequence ID" value="NZ_QQBC01000002.1"/>
</dbReference>